<accession>A0AAV7ERL7</accession>
<sequence>MMVVLLKQGLSQFMDLIHGECYNSDKEIRTTPGETGVLVSLPTHSWKLAGCAMEEIVTQRESILNILNIE</sequence>
<organism evidence="1 2">
    <name type="scientific">Aristolochia fimbriata</name>
    <name type="common">White veined hardy Dutchman's pipe vine</name>
    <dbReference type="NCBI Taxonomy" id="158543"/>
    <lineage>
        <taxon>Eukaryota</taxon>
        <taxon>Viridiplantae</taxon>
        <taxon>Streptophyta</taxon>
        <taxon>Embryophyta</taxon>
        <taxon>Tracheophyta</taxon>
        <taxon>Spermatophyta</taxon>
        <taxon>Magnoliopsida</taxon>
        <taxon>Magnoliidae</taxon>
        <taxon>Piperales</taxon>
        <taxon>Aristolochiaceae</taxon>
        <taxon>Aristolochia</taxon>
    </lineage>
</organism>
<gene>
    <name evidence="1" type="ORF">H6P81_011224</name>
</gene>
<comment type="caution">
    <text evidence="1">The sequence shown here is derived from an EMBL/GenBank/DDBJ whole genome shotgun (WGS) entry which is preliminary data.</text>
</comment>
<proteinExistence type="predicted"/>
<dbReference type="Proteomes" id="UP000825729">
    <property type="component" value="Unassembled WGS sequence"/>
</dbReference>
<name>A0AAV7ERL7_ARIFI</name>
<dbReference type="AlphaFoldDB" id="A0AAV7ERL7"/>
<keyword evidence="2" id="KW-1185">Reference proteome</keyword>
<evidence type="ECO:0000313" key="1">
    <source>
        <dbReference type="EMBL" id="KAG9451259.1"/>
    </source>
</evidence>
<dbReference type="EMBL" id="JAINDJ010000004">
    <property type="protein sequence ID" value="KAG9451259.1"/>
    <property type="molecule type" value="Genomic_DNA"/>
</dbReference>
<evidence type="ECO:0000313" key="2">
    <source>
        <dbReference type="Proteomes" id="UP000825729"/>
    </source>
</evidence>
<protein>
    <submittedName>
        <fullName evidence="1">Uncharacterized protein</fullName>
    </submittedName>
</protein>
<reference evidence="1 2" key="1">
    <citation type="submission" date="2021-07" db="EMBL/GenBank/DDBJ databases">
        <title>The Aristolochia fimbriata genome: insights into angiosperm evolution, floral development and chemical biosynthesis.</title>
        <authorList>
            <person name="Jiao Y."/>
        </authorList>
    </citation>
    <scope>NUCLEOTIDE SEQUENCE [LARGE SCALE GENOMIC DNA]</scope>
    <source>
        <strain evidence="1">IBCAS-2021</strain>
        <tissue evidence="1">Leaf</tissue>
    </source>
</reference>